<dbReference type="RefSeq" id="XP_016646114.1">
    <property type="nucleotide sequence ID" value="XM_016783348.1"/>
</dbReference>
<dbReference type="PANTHER" id="PTHR40628">
    <property type="entry name" value="CHROMO DOMAIN-CONTAINING PROTEIN"/>
    <property type="match status" value="1"/>
</dbReference>
<dbReference type="InterPro" id="IPR054722">
    <property type="entry name" value="PolX-like_BBD"/>
</dbReference>
<dbReference type="PANTHER" id="PTHR40628:SF1">
    <property type="entry name" value="CHROMO DOMAIN-CONTAINING PROTEIN"/>
    <property type="match status" value="1"/>
</dbReference>
<keyword evidence="3" id="KW-1185">Reference proteome</keyword>
<reference evidence="2 3" key="1">
    <citation type="journal article" date="2014" name="Genome Announc.">
        <title>Draft genome sequence of the pathogenic fungus Scedosporium apiospermum.</title>
        <authorList>
            <person name="Vandeputte P."/>
            <person name="Ghamrawi S."/>
            <person name="Rechenmann M."/>
            <person name="Iltis A."/>
            <person name="Giraud S."/>
            <person name="Fleury M."/>
            <person name="Thornton C."/>
            <person name="Delhaes L."/>
            <person name="Meyer W."/>
            <person name="Papon N."/>
            <person name="Bouchara J.P."/>
        </authorList>
    </citation>
    <scope>NUCLEOTIDE SEQUENCE [LARGE SCALE GENOMIC DNA]</scope>
    <source>
        <strain evidence="2 3">IHEM 14462</strain>
    </source>
</reference>
<dbReference type="KEGG" id="sapo:SAPIO_CDS0611"/>
<gene>
    <name evidence="2" type="ORF">SAPIO_CDS0611</name>
</gene>
<sequence>MAEQLPCPSWIWSNNSNVHAAKDRSWFGADYTPINSTVGSLIGGPEIAVVGIGTVDLPVKRDPNATGPQSHGILRLHNVLHIPTIFCNVIGNPISKEYGILTGGPGTENTSGVIFDKQHRTVAYFDPQAVLFEVKLSDPPVGPAVGPSPFVRGAAYYINVRWADSEREKWEASRAANAAESTEVPPLSDEEKQWLKKHWDGEFKFLASHGLSIYKDEDREEGRIILRAIMAHDRDGNHNDRD</sequence>
<feature type="domain" description="Retrovirus-related Pol polyprotein from transposon TNT 1-94-like beta-barrel" evidence="1">
    <location>
        <begin position="10"/>
        <end position="90"/>
    </location>
</feature>
<dbReference type="AlphaFoldDB" id="A0A084GG53"/>
<organism evidence="2 3">
    <name type="scientific">Pseudallescheria apiosperma</name>
    <name type="common">Scedosporium apiospermum</name>
    <dbReference type="NCBI Taxonomy" id="563466"/>
    <lineage>
        <taxon>Eukaryota</taxon>
        <taxon>Fungi</taxon>
        <taxon>Dikarya</taxon>
        <taxon>Ascomycota</taxon>
        <taxon>Pezizomycotina</taxon>
        <taxon>Sordariomycetes</taxon>
        <taxon>Hypocreomycetidae</taxon>
        <taxon>Microascales</taxon>
        <taxon>Microascaceae</taxon>
        <taxon>Scedosporium</taxon>
    </lineage>
</organism>
<evidence type="ECO:0000313" key="3">
    <source>
        <dbReference type="Proteomes" id="UP000028545"/>
    </source>
</evidence>
<dbReference type="Proteomes" id="UP000028545">
    <property type="component" value="Unassembled WGS sequence"/>
</dbReference>
<dbReference type="Pfam" id="PF22936">
    <property type="entry name" value="Pol_BBD"/>
    <property type="match status" value="1"/>
</dbReference>
<dbReference type="HOGENOM" id="CLU_077197_0_0_1"/>
<accession>A0A084GG53</accession>
<dbReference type="VEuPathDB" id="FungiDB:SAPIO_CDS0611"/>
<dbReference type="GeneID" id="27718763"/>
<dbReference type="EMBL" id="JOWA01000033">
    <property type="protein sequence ID" value="KEZ46315.1"/>
    <property type="molecule type" value="Genomic_DNA"/>
</dbReference>
<proteinExistence type="predicted"/>
<name>A0A084GG53_PSEDA</name>
<evidence type="ECO:0000259" key="1">
    <source>
        <dbReference type="Pfam" id="PF22936"/>
    </source>
</evidence>
<protein>
    <recommendedName>
        <fullName evidence="1">Retrovirus-related Pol polyprotein from transposon TNT 1-94-like beta-barrel domain-containing protein</fullName>
    </recommendedName>
</protein>
<dbReference type="OMA" id="AKDRCWF"/>
<dbReference type="OrthoDB" id="4232400at2759"/>
<evidence type="ECO:0000313" key="2">
    <source>
        <dbReference type="EMBL" id="KEZ46315.1"/>
    </source>
</evidence>
<comment type="caution">
    <text evidence="2">The sequence shown here is derived from an EMBL/GenBank/DDBJ whole genome shotgun (WGS) entry which is preliminary data.</text>
</comment>